<evidence type="ECO:0000313" key="2">
    <source>
        <dbReference type="EMBL" id="CCH90589.1"/>
    </source>
</evidence>
<dbReference type="HOGENOM" id="CLU_3312896_0_0_11"/>
<proteinExistence type="predicted"/>
<protein>
    <submittedName>
        <fullName evidence="2">Uncharacterized protein</fullName>
    </submittedName>
</protein>
<evidence type="ECO:0000256" key="1">
    <source>
        <dbReference type="SAM" id="MobiDB-lite"/>
    </source>
</evidence>
<accession>I4F4M6</accession>
<evidence type="ECO:0000313" key="3">
    <source>
        <dbReference type="Proteomes" id="UP000006461"/>
    </source>
</evidence>
<dbReference type="KEGG" id="mmar:MODMU_5212"/>
<feature type="region of interest" description="Disordered" evidence="1">
    <location>
        <begin position="1"/>
        <end position="39"/>
    </location>
</feature>
<dbReference type="Proteomes" id="UP000006461">
    <property type="component" value="Chromosome"/>
</dbReference>
<feature type="compositionally biased region" description="Basic and acidic residues" evidence="1">
    <location>
        <begin position="1"/>
        <end position="19"/>
    </location>
</feature>
<gene>
    <name evidence="2" type="ordered locus">MODMU_5212</name>
</gene>
<dbReference type="EMBL" id="FO203431">
    <property type="protein sequence ID" value="CCH90589.1"/>
    <property type="molecule type" value="Genomic_DNA"/>
</dbReference>
<dbReference type="AlphaFoldDB" id="I4F4M6"/>
<reference evidence="2 3" key="1">
    <citation type="journal article" date="2012" name="J. Bacteriol.">
        <title>Genome Sequence of Radiation-Resistant Modestobacter marinus Strain BC501, a Representative Actinobacterium That Thrives on Calcareous Stone Surfaces.</title>
        <authorList>
            <person name="Normand P."/>
            <person name="Gury J."/>
            <person name="Pujic P."/>
            <person name="Chouaia B."/>
            <person name="Crotti E."/>
            <person name="Brusetti L."/>
            <person name="Daffonchio D."/>
            <person name="Vacherie B."/>
            <person name="Barbe V."/>
            <person name="Medigue C."/>
            <person name="Calteau A."/>
            <person name="Ghodhbane-Gtari F."/>
            <person name="Essoussi I."/>
            <person name="Nouioui I."/>
            <person name="Abbassi-Ghozzi I."/>
            <person name="Gtari M."/>
        </authorList>
    </citation>
    <scope>NUCLEOTIDE SEQUENCE [LARGE SCALE GENOMIC DNA]</scope>
    <source>
        <strain evidence="3">BC 501</strain>
    </source>
</reference>
<keyword evidence="3" id="KW-1185">Reference proteome</keyword>
<dbReference type="STRING" id="477641.MODMU_5212"/>
<organism evidence="2 3">
    <name type="scientific">Modestobacter italicus (strain DSM 44449 / CECT 9708 / BC 501)</name>
    <dbReference type="NCBI Taxonomy" id="2732864"/>
    <lineage>
        <taxon>Bacteria</taxon>
        <taxon>Bacillati</taxon>
        <taxon>Actinomycetota</taxon>
        <taxon>Actinomycetes</taxon>
        <taxon>Geodermatophilales</taxon>
        <taxon>Geodermatophilaceae</taxon>
        <taxon>Modestobacter</taxon>
    </lineage>
</organism>
<sequence length="39" mass="4606">MHETRREHPMDDPTPRTEQADVPAPVLRMLANPRRTRRA</sequence>
<name>I4F4M6_MODI5</name>